<dbReference type="Gene3D" id="3.40.50.300">
    <property type="entry name" value="P-loop containing nucleotide triphosphate hydrolases"/>
    <property type="match status" value="2"/>
</dbReference>
<dbReference type="PROSITE" id="PS00690">
    <property type="entry name" value="DEAH_ATP_HELICASE"/>
    <property type="match status" value="1"/>
</dbReference>
<dbReference type="InterPro" id="IPR027417">
    <property type="entry name" value="P-loop_NTPase"/>
</dbReference>
<evidence type="ECO:0008006" key="4">
    <source>
        <dbReference type="Google" id="ProtNLM"/>
    </source>
</evidence>
<name>A0A346Y772_9ACTN</name>
<evidence type="ECO:0000313" key="3">
    <source>
        <dbReference type="Proteomes" id="UP000264006"/>
    </source>
</evidence>
<dbReference type="Proteomes" id="UP000264006">
    <property type="component" value="Plasmid pEDY32-46I"/>
</dbReference>
<dbReference type="RefSeq" id="WP_114594882.1">
    <property type="nucleotide sequence ID" value="NZ_CP031166.1"/>
</dbReference>
<accession>A0A346Y772</accession>
<dbReference type="GO" id="GO:0016787">
    <property type="term" value="F:hydrolase activity"/>
    <property type="evidence" value="ECO:0007669"/>
    <property type="project" value="UniProtKB-KW"/>
</dbReference>
<proteinExistence type="predicted"/>
<dbReference type="Pfam" id="PF12846">
    <property type="entry name" value="AAA_10"/>
    <property type="match status" value="1"/>
</dbReference>
<gene>
    <name evidence="2" type="ORF">DVS28_b0579</name>
</gene>
<keyword evidence="3" id="KW-1185">Reference proteome</keyword>
<dbReference type="KEGG" id="euz:DVS28_b0579"/>
<geneLocation type="plasmid" evidence="3">
    <name>pedy32-46i</name>
</geneLocation>
<reference evidence="2 3" key="1">
    <citation type="submission" date="2018-09" db="EMBL/GenBank/DDBJ databases">
        <title>Complete genome sequence of Euzebya sp. DY32-46 isolated from seawater of Pacific Ocean.</title>
        <authorList>
            <person name="Xu L."/>
            <person name="Wu Y.-H."/>
            <person name="Xu X.-W."/>
        </authorList>
    </citation>
    <scope>NUCLEOTIDE SEQUENCE [LARGE SCALE GENOMIC DNA]</scope>
    <source>
        <strain evidence="2 3">DY32-46</strain>
        <plasmid evidence="3">pedy32-46i</plasmid>
    </source>
</reference>
<sequence length="823" mass="90802">MNPYLAKARNAILGDPAKKVGTVDRKTGQHRATPWMERSDDGMYVGLDRSIWLYRVIENTPLQYSDIDEKLDHGRKFETILNDLGQSSIKAPPGMANAPAGFYRDIHLLTVRWYERPVPPASSNRPLAAYQDQEVLAFVAPAQAMFVGVRLSNLDASKVSRANSIFELMKDLVAEAFDDNPTNFAFYRKDRDWVHQKLAAHGGRIPTDHERRQLESWFNHGNGAEPEIIPHPDHLLIDRDDKIEFAALERFQTTAFRAPGSEWIAAVMDHGDGPCVVSLRAQLQPGTDTRKQLRKSIRARREAEAEAAKTGEVDRVEELQENELTVFAEQKYSGADAPASLRNCSVIFGHRETNYDREPYTDWLRHNFGIETKPLTHRQLAALEECMPCSQQRSNPFPLHISTEMAAHAGLGMFTELGDGQGAFVGRGLPEGTPVYFDPLEASRQNQPPATGIFGIPGSGKTLLALHMALQAVLGGLNVSFVNPKGQDSLYPMVEWMRSQGLDCEWVSISRLFETEGPGTYDPFRYARQPATAAALVSNLITTVLDFDQTQRTALRHGLNQGAQGGARCAMEALQHVTDDFVREQVTAMWASTPLFALFMSDRPRPRLDSVAGAEGTGKFVLTEFDVDLNLPAGLRENYSDAERIGLAAVRAVTAANVGMLAGTSGGMFIVDEAHNILGHPDTVNQIQKLMREGRSLNLAQVYISQLVSDLVKVGGTGSSLESYISRVFALKMTDASEAAAALELVGFEPSEERIAQMREFGAVRLQSGVRPSFGYYRDLQGRKSIVSFGPLGQDFLAAASTNIDDRKARELAAIAERAEQVA</sequence>
<organism evidence="2 3">
    <name type="scientific">Euzebya pacifica</name>
    <dbReference type="NCBI Taxonomy" id="1608957"/>
    <lineage>
        <taxon>Bacteria</taxon>
        <taxon>Bacillati</taxon>
        <taxon>Actinomycetota</taxon>
        <taxon>Nitriliruptoria</taxon>
        <taxon>Euzebyales</taxon>
    </lineage>
</organism>
<evidence type="ECO:0000256" key="1">
    <source>
        <dbReference type="ARBA" id="ARBA00022801"/>
    </source>
</evidence>
<dbReference type="AlphaFoldDB" id="A0A346Y772"/>
<dbReference type="InterPro" id="IPR002464">
    <property type="entry name" value="DNA/RNA_helicase_DEAH_CS"/>
</dbReference>
<keyword evidence="1" id="KW-0378">Hydrolase</keyword>
<dbReference type="SUPFAM" id="SSF52540">
    <property type="entry name" value="P-loop containing nucleoside triphosphate hydrolases"/>
    <property type="match status" value="1"/>
</dbReference>
<evidence type="ECO:0000313" key="2">
    <source>
        <dbReference type="EMBL" id="AXV10319.1"/>
    </source>
</evidence>
<protein>
    <recommendedName>
        <fullName evidence="4">AAA-like domain-containing protein</fullName>
    </recommendedName>
</protein>
<keyword evidence="2" id="KW-0614">Plasmid</keyword>
<dbReference type="EMBL" id="CP031166">
    <property type="protein sequence ID" value="AXV10319.1"/>
    <property type="molecule type" value="Genomic_DNA"/>
</dbReference>
<dbReference type="OrthoDB" id="5125659at2"/>